<dbReference type="SUPFAM" id="SSF103473">
    <property type="entry name" value="MFS general substrate transporter"/>
    <property type="match status" value="1"/>
</dbReference>
<keyword evidence="1" id="KW-0812">Transmembrane</keyword>
<keyword evidence="3" id="KW-1185">Reference proteome</keyword>
<organism evidence="2 3">
    <name type="scientific">Virgibacillus natechei</name>
    <dbReference type="NCBI Taxonomy" id="1216297"/>
    <lineage>
        <taxon>Bacteria</taxon>
        <taxon>Bacillati</taxon>
        <taxon>Bacillota</taxon>
        <taxon>Bacilli</taxon>
        <taxon>Bacillales</taxon>
        <taxon>Bacillaceae</taxon>
        <taxon>Virgibacillus</taxon>
    </lineage>
</organism>
<protein>
    <recommendedName>
        <fullName evidence="4">MFS transporter</fullName>
    </recommendedName>
</protein>
<proteinExistence type="predicted"/>
<dbReference type="InterPro" id="IPR036259">
    <property type="entry name" value="MFS_trans_sf"/>
</dbReference>
<feature type="transmembrane region" description="Helical" evidence="1">
    <location>
        <begin position="22"/>
        <end position="43"/>
    </location>
</feature>
<evidence type="ECO:0000313" key="2">
    <source>
        <dbReference type="EMBL" id="MBP1971520.1"/>
    </source>
</evidence>
<comment type="caution">
    <text evidence="2">The sequence shown here is derived from an EMBL/GenBank/DDBJ whole genome shotgun (WGS) entry which is preliminary data.</text>
</comment>
<dbReference type="RefSeq" id="WP_245301696.1">
    <property type="nucleotide sequence ID" value="NZ_CP110224.1"/>
</dbReference>
<accession>A0ABS4IKT5</accession>
<evidence type="ECO:0008006" key="4">
    <source>
        <dbReference type="Google" id="ProtNLM"/>
    </source>
</evidence>
<dbReference type="Proteomes" id="UP001519345">
    <property type="component" value="Unassembled WGS sequence"/>
</dbReference>
<evidence type="ECO:0000256" key="1">
    <source>
        <dbReference type="SAM" id="Phobius"/>
    </source>
</evidence>
<gene>
    <name evidence="2" type="ORF">J2Z83_003671</name>
</gene>
<dbReference type="EMBL" id="JAGGKX010000028">
    <property type="protein sequence ID" value="MBP1971520.1"/>
    <property type="molecule type" value="Genomic_DNA"/>
</dbReference>
<keyword evidence="1" id="KW-0472">Membrane</keyword>
<name>A0ABS4IKT5_9BACI</name>
<sequence>MAISVGPMIGILTLELYDFQRLFLGGMAVLILAVIMAVFIKRTPEGKKMDKEINVKIKFFEKRVLFPGLLVLLVGIAAGGDYVLLFALCT</sequence>
<reference evidence="2 3" key="1">
    <citation type="submission" date="2021-03" db="EMBL/GenBank/DDBJ databases">
        <title>Genomic Encyclopedia of Type Strains, Phase IV (KMG-IV): sequencing the most valuable type-strain genomes for metagenomic binning, comparative biology and taxonomic classification.</title>
        <authorList>
            <person name="Goeker M."/>
        </authorList>
    </citation>
    <scope>NUCLEOTIDE SEQUENCE [LARGE SCALE GENOMIC DNA]</scope>
    <source>
        <strain evidence="2 3">DSM 25609</strain>
    </source>
</reference>
<feature type="transmembrane region" description="Helical" evidence="1">
    <location>
        <begin position="64"/>
        <end position="88"/>
    </location>
</feature>
<keyword evidence="1" id="KW-1133">Transmembrane helix</keyword>
<evidence type="ECO:0000313" key="3">
    <source>
        <dbReference type="Proteomes" id="UP001519345"/>
    </source>
</evidence>